<dbReference type="SUPFAM" id="SSF88659">
    <property type="entry name" value="Sigma3 and sigma4 domains of RNA polymerase sigma factors"/>
    <property type="match status" value="1"/>
</dbReference>
<dbReference type="Proteomes" id="UP000245962">
    <property type="component" value="Unassembled WGS sequence"/>
</dbReference>
<evidence type="ECO:0000313" key="8">
    <source>
        <dbReference type="Proteomes" id="UP000245962"/>
    </source>
</evidence>
<evidence type="ECO:0000259" key="5">
    <source>
        <dbReference type="Pfam" id="PF04542"/>
    </source>
</evidence>
<keyword evidence="4" id="KW-0804">Transcription</keyword>
<dbReference type="CDD" id="cd06171">
    <property type="entry name" value="Sigma70_r4"/>
    <property type="match status" value="1"/>
</dbReference>
<dbReference type="OrthoDB" id="1056775at2"/>
<dbReference type="GO" id="GO:0016987">
    <property type="term" value="F:sigma factor activity"/>
    <property type="evidence" value="ECO:0007669"/>
    <property type="project" value="UniProtKB-KW"/>
</dbReference>
<dbReference type="InterPro" id="IPR036388">
    <property type="entry name" value="WH-like_DNA-bd_sf"/>
</dbReference>
<dbReference type="AlphaFoldDB" id="A0A2U0I7L7"/>
<organism evidence="7 8">
    <name type="scientific">Marixanthomonas spongiae</name>
    <dbReference type="NCBI Taxonomy" id="2174845"/>
    <lineage>
        <taxon>Bacteria</taxon>
        <taxon>Pseudomonadati</taxon>
        <taxon>Bacteroidota</taxon>
        <taxon>Flavobacteriia</taxon>
        <taxon>Flavobacteriales</taxon>
        <taxon>Flavobacteriaceae</taxon>
        <taxon>Marixanthomonas</taxon>
    </lineage>
</organism>
<feature type="domain" description="RNA polymerase sigma-70 region 2" evidence="5">
    <location>
        <begin position="28"/>
        <end position="95"/>
    </location>
</feature>
<keyword evidence="8" id="KW-1185">Reference proteome</keyword>
<evidence type="ECO:0000259" key="6">
    <source>
        <dbReference type="Pfam" id="PF08281"/>
    </source>
</evidence>
<accession>A0A2U0I7L7</accession>
<dbReference type="InterPro" id="IPR013324">
    <property type="entry name" value="RNA_pol_sigma_r3/r4-like"/>
</dbReference>
<dbReference type="InterPro" id="IPR013325">
    <property type="entry name" value="RNA_pol_sigma_r2"/>
</dbReference>
<evidence type="ECO:0000256" key="4">
    <source>
        <dbReference type="ARBA" id="ARBA00023163"/>
    </source>
</evidence>
<evidence type="ECO:0000256" key="1">
    <source>
        <dbReference type="ARBA" id="ARBA00010641"/>
    </source>
</evidence>
<keyword evidence="3" id="KW-0731">Sigma factor</keyword>
<proteinExistence type="inferred from homology"/>
<keyword evidence="2" id="KW-0805">Transcription regulation</keyword>
<protein>
    <submittedName>
        <fullName evidence="7">RNA polymerase subunit sigma-70</fullName>
    </submittedName>
</protein>
<dbReference type="Gene3D" id="1.10.10.10">
    <property type="entry name" value="Winged helix-like DNA-binding domain superfamily/Winged helix DNA-binding domain"/>
    <property type="match status" value="1"/>
</dbReference>
<dbReference type="NCBIfam" id="TIGR02937">
    <property type="entry name" value="sigma70-ECF"/>
    <property type="match status" value="1"/>
</dbReference>
<name>A0A2U0I7L7_9FLAO</name>
<dbReference type="InterPro" id="IPR013249">
    <property type="entry name" value="RNA_pol_sigma70_r4_t2"/>
</dbReference>
<dbReference type="Gene3D" id="1.10.1740.10">
    <property type="match status" value="1"/>
</dbReference>
<dbReference type="EMBL" id="QEHR01000001">
    <property type="protein sequence ID" value="PVW17092.1"/>
    <property type="molecule type" value="Genomic_DNA"/>
</dbReference>
<evidence type="ECO:0000256" key="2">
    <source>
        <dbReference type="ARBA" id="ARBA00023015"/>
    </source>
</evidence>
<evidence type="ECO:0000313" key="7">
    <source>
        <dbReference type="EMBL" id="PVW17092.1"/>
    </source>
</evidence>
<evidence type="ECO:0000256" key="3">
    <source>
        <dbReference type="ARBA" id="ARBA00023082"/>
    </source>
</evidence>
<sequence>MKLIPLHKNYTALIKKAKKGNRRAQHELYQMFAPKMLSVCRQYLKNDDVAEEAMLNGFYNVFSKLESFTGQGSFEGWIRRIMVNESISELRRQKKLFFKDETVIENSLEYATSIDTTFEVEEIQKMIDSLPDGYKTVFVLYAVEGYKHSEIAELLQISEGTSKSQLSKARNMLQKTINNKNDVNYGAQ</sequence>
<feature type="domain" description="RNA polymerase sigma factor 70 region 4 type 2" evidence="6">
    <location>
        <begin position="121"/>
        <end position="172"/>
    </location>
</feature>
<dbReference type="GO" id="GO:0003677">
    <property type="term" value="F:DNA binding"/>
    <property type="evidence" value="ECO:0007669"/>
    <property type="project" value="InterPro"/>
</dbReference>
<dbReference type="GO" id="GO:0006352">
    <property type="term" value="P:DNA-templated transcription initiation"/>
    <property type="evidence" value="ECO:0007669"/>
    <property type="project" value="InterPro"/>
</dbReference>
<dbReference type="Pfam" id="PF08281">
    <property type="entry name" value="Sigma70_r4_2"/>
    <property type="match status" value="1"/>
</dbReference>
<dbReference type="InterPro" id="IPR039425">
    <property type="entry name" value="RNA_pol_sigma-70-like"/>
</dbReference>
<dbReference type="SUPFAM" id="SSF88946">
    <property type="entry name" value="Sigma2 domain of RNA polymerase sigma factors"/>
    <property type="match status" value="1"/>
</dbReference>
<dbReference type="Pfam" id="PF04542">
    <property type="entry name" value="Sigma70_r2"/>
    <property type="match status" value="1"/>
</dbReference>
<dbReference type="RefSeq" id="WP_116692836.1">
    <property type="nucleotide sequence ID" value="NZ_QEHR01000001.1"/>
</dbReference>
<dbReference type="PANTHER" id="PTHR43133">
    <property type="entry name" value="RNA POLYMERASE ECF-TYPE SIGMA FACTO"/>
    <property type="match status" value="1"/>
</dbReference>
<comment type="similarity">
    <text evidence="1">Belongs to the sigma-70 factor family. ECF subfamily.</text>
</comment>
<dbReference type="InterPro" id="IPR007627">
    <property type="entry name" value="RNA_pol_sigma70_r2"/>
</dbReference>
<dbReference type="PANTHER" id="PTHR43133:SF46">
    <property type="entry name" value="RNA POLYMERASE SIGMA-70 FACTOR ECF SUBFAMILY"/>
    <property type="match status" value="1"/>
</dbReference>
<gene>
    <name evidence="7" type="ORF">DDV96_00795</name>
</gene>
<dbReference type="InterPro" id="IPR014284">
    <property type="entry name" value="RNA_pol_sigma-70_dom"/>
</dbReference>
<reference evidence="7 8" key="1">
    <citation type="submission" date="2018-04" db="EMBL/GenBank/DDBJ databases">
        <title>Marixanthomonas spongiae HN-E44 sp. nov., isolated from a marine sponge.</title>
        <authorList>
            <person name="Luo L."/>
            <person name="Zhuang L."/>
        </authorList>
    </citation>
    <scope>NUCLEOTIDE SEQUENCE [LARGE SCALE GENOMIC DNA]</scope>
    <source>
        <strain evidence="7 8">HN-E44</strain>
    </source>
</reference>
<comment type="caution">
    <text evidence="7">The sequence shown here is derived from an EMBL/GenBank/DDBJ whole genome shotgun (WGS) entry which is preliminary data.</text>
</comment>